<sequence length="67" mass="7481">MLLGKLKIVLYVLDATAGAHAHVITTLRQLDLFPWYDIDQKIKLIVLGDGHRDVTSLQRPALVLFGV</sequence>
<evidence type="ECO:0000313" key="2">
    <source>
        <dbReference type="EMBL" id="MBW73954.1"/>
    </source>
</evidence>
<protein>
    <submittedName>
        <fullName evidence="2">Putative secreted protein</fullName>
    </submittedName>
</protein>
<feature type="chain" id="PRO_5014643303" evidence="1">
    <location>
        <begin position="22"/>
        <end position="67"/>
    </location>
</feature>
<accession>A0A2M4D8P1</accession>
<dbReference type="AlphaFoldDB" id="A0A2M4D8P1"/>
<reference evidence="2" key="1">
    <citation type="submission" date="2018-01" db="EMBL/GenBank/DDBJ databases">
        <title>An insight into the sialome of Amazonian anophelines.</title>
        <authorList>
            <person name="Ribeiro J.M."/>
            <person name="Scarpassa V."/>
            <person name="Calvo E."/>
        </authorList>
    </citation>
    <scope>NUCLEOTIDE SEQUENCE</scope>
</reference>
<keyword evidence="1" id="KW-0732">Signal</keyword>
<feature type="signal peptide" evidence="1">
    <location>
        <begin position="1"/>
        <end position="21"/>
    </location>
</feature>
<name>A0A2M4D8P1_ANODA</name>
<organism evidence="2">
    <name type="scientific">Anopheles darlingi</name>
    <name type="common">Mosquito</name>
    <dbReference type="NCBI Taxonomy" id="43151"/>
    <lineage>
        <taxon>Eukaryota</taxon>
        <taxon>Metazoa</taxon>
        <taxon>Ecdysozoa</taxon>
        <taxon>Arthropoda</taxon>
        <taxon>Hexapoda</taxon>
        <taxon>Insecta</taxon>
        <taxon>Pterygota</taxon>
        <taxon>Neoptera</taxon>
        <taxon>Endopterygota</taxon>
        <taxon>Diptera</taxon>
        <taxon>Nematocera</taxon>
        <taxon>Culicoidea</taxon>
        <taxon>Culicidae</taxon>
        <taxon>Anophelinae</taxon>
        <taxon>Anopheles</taxon>
    </lineage>
</organism>
<proteinExistence type="predicted"/>
<dbReference type="EMBL" id="GGFL01009776">
    <property type="protein sequence ID" value="MBW73954.1"/>
    <property type="molecule type" value="Transcribed_RNA"/>
</dbReference>
<evidence type="ECO:0000256" key="1">
    <source>
        <dbReference type="SAM" id="SignalP"/>
    </source>
</evidence>